<dbReference type="InterPro" id="IPR050110">
    <property type="entry name" value="Glyoxalase_II_hydrolase"/>
</dbReference>
<dbReference type="PANTHER" id="PTHR43705:SF1">
    <property type="entry name" value="HYDROXYACYLGLUTATHIONE HYDROLASE GLOB"/>
    <property type="match status" value="1"/>
</dbReference>
<comment type="similarity">
    <text evidence="2">Belongs to the metallo-beta-lactamase superfamily. Glyoxalase II family.</text>
</comment>
<keyword evidence="8" id="KW-1185">Reference proteome</keyword>
<feature type="domain" description="Metallo-beta-lactamase" evidence="6">
    <location>
        <begin position="13"/>
        <end position="171"/>
    </location>
</feature>
<dbReference type="CDD" id="cd07723">
    <property type="entry name" value="hydroxyacylglutathione_hydrolase_MBL-fold"/>
    <property type="match status" value="1"/>
</dbReference>
<evidence type="ECO:0000259" key="6">
    <source>
        <dbReference type="SMART" id="SM00849"/>
    </source>
</evidence>
<gene>
    <name evidence="7" type="ORF">CDO51_11590</name>
</gene>
<dbReference type="RefSeq" id="WP_089024397.1">
    <property type="nucleotide sequence ID" value="NZ_NIQC01000034.1"/>
</dbReference>
<comment type="caution">
    <text evidence="7">The sequence shown here is derived from an EMBL/GenBank/DDBJ whole genome shotgun (WGS) entry which is preliminary data.</text>
</comment>
<dbReference type="AlphaFoldDB" id="A0A226BV93"/>
<dbReference type="EMBL" id="NIQC01000034">
    <property type="protein sequence ID" value="OWZ82916.1"/>
    <property type="molecule type" value="Genomic_DNA"/>
</dbReference>
<keyword evidence="4 7" id="KW-0378">Hydrolase</keyword>
<dbReference type="SUPFAM" id="SSF56281">
    <property type="entry name" value="Metallo-hydrolase/oxidoreductase"/>
    <property type="match status" value="1"/>
</dbReference>
<proteinExistence type="inferred from homology"/>
<dbReference type="GO" id="GO:0016787">
    <property type="term" value="F:hydrolase activity"/>
    <property type="evidence" value="ECO:0007669"/>
    <property type="project" value="UniProtKB-KW"/>
</dbReference>
<evidence type="ECO:0000313" key="7">
    <source>
        <dbReference type="EMBL" id="OWZ82916.1"/>
    </source>
</evidence>
<reference evidence="7 8" key="1">
    <citation type="submission" date="2017-06" db="EMBL/GenBank/DDBJ databases">
        <title>Draft Genome Sequence of Natranaerobius trueperi halophilic, alkalithermophilic bacteria from soda lakes.</title>
        <authorList>
            <person name="Zhao B."/>
        </authorList>
    </citation>
    <scope>NUCLEOTIDE SEQUENCE [LARGE SCALE GENOMIC DNA]</scope>
    <source>
        <strain evidence="7 8">DSM 18760</strain>
    </source>
</reference>
<evidence type="ECO:0000313" key="8">
    <source>
        <dbReference type="Proteomes" id="UP000214588"/>
    </source>
</evidence>
<dbReference type="InterPro" id="IPR035680">
    <property type="entry name" value="Clx_II_MBL"/>
</dbReference>
<dbReference type="PANTHER" id="PTHR43705">
    <property type="entry name" value="HYDROXYACYLGLUTATHIONE HYDROLASE"/>
    <property type="match status" value="1"/>
</dbReference>
<evidence type="ECO:0000256" key="4">
    <source>
        <dbReference type="ARBA" id="ARBA00022801"/>
    </source>
</evidence>
<comment type="cofactor">
    <cofactor evidence="1">
        <name>Zn(2+)</name>
        <dbReference type="ChEBI" id="CHEBI:29105"/>
    </cofactor>
</comment>
<dbReference type="SMART" id="SM00849">
    <property type="entry name" value="Lactamase_B"/>
    <property type="match status" value="1"/>
</dbReference>
<dbReference type="InterPro" id="IPR036866">
    <property type="entry name" value="RibonucZ/Hydroxyglut_hydro"/>
</dbReference>
<evidence type="ECO:0000256" key="1">
    <source>
        <dbReference type="ARBA" id="ARBA00001947"/>
    </source>
</evidence>
<evidence type="ECO:0000256" key="2">
    <source>
        <dbReference type="ARBA" id="ARBA00006759"/>
    </source>
</evidence>
<organism evidence="7 8">
    <name type="scientific">Natranaerobius trueperi</name>
    <dbReference type="NCBI Taxonomy" id="759412"/>
    <lineage>
        <taxon>Bacteria</taxon>
        <taxon>Bacillati</taxon>
        <taxon>Bacillota</taxon>
        <taxon>Clostridia</taxon>
        <taxon>Natranaerobiales</taxon>
        <taxon>Natranaerobiaceae</taxon>
        <taxon>Natranaerobius</taxon>
    </lineage>
</organism>
<evidence type="ECO:0000256" key="3">
    <source>
        <dbReference type="ARBA" id="ARBA00022723"/>
    </source>
</evidence>
<dbReference type="Pfam" id="PF00753">
    <property type="entry name" value="Lactamase_B"/>
    <property type="match status" value="1"/>
</dbReference>
<keyword evidence="5" id="KW-0862">Zinc</keyword>
<protein>
    <submittedName>
        <fullName evidence="7">MBL fold metallo-hydrolase</fullName>
    </submittedName>
</protein>
<dbReference type="Proteomes" id="UP000214588">
    <property type="component" value="Unassembled WGS sequence"/>
</dbReference>
<sequence>MKVLQLKCPHRAKNFSYLLYSDNNKECAVVDPSFCDELLITKITEKKLQPRYIINTHPHHDHTFGNEAILNLFTKAQIVSFKPNDQFKDQTITVKDKDTLYIAEHPIQILHTPGHTQEDICLFFDGKLITGDVLFVGKVGGTVDKENAFIQFESLNRLMKLPGNTIVYPGHDYGDKPTTTIENEKENNPFCSRLTSFNDFYWLKENWKEFKTKHGLS</sequence>
<name>A0A226BV93_9FIRM</name>
<dbReference type="InterPro" id="IPR001279">
    <property type="entry name" value="Metallo-B-lactamas"/>
</dbReference>
<dbReference type="GO" id="GO:0046872">
    <property type="term" value="F:metal ion binding"/>
    <property type="evidence" value="ECO:0007669"/>
    <property type="project" value="UniProtKB-KW"/>
</dbReference>
<keyword evidence="3" id="KW-0479">Metal-binding</keyword>
<evidence type="ECO:0000256" key="5">
    <source>
        <dbReference type="ARBA" id="ARBA00022833"/>
    </source>
</evidence>
<dbReference type="OrthoDB" id="9800872at2"/>
<accession>A0A226BV93</accession>
<dbReference type="Gene3D" id="3.60.15.10">
    <property type="entry name" value="Ribonuclease Z/Hydroxyacylglutathione hydrolase-like"/>
    <property type="match status" value="1"/>
</dbReference>